<dbReference type="EMBL" id="JBHUIR010000034">
    <property type="protein sequence ID" value="MFD2260079.1"/>
    <property type="molecule type" value="Genomic_DNA"/>
</dbReference>
<gene>
    <name evidence="2" type="ORF">ACFSMZ_09915</name>
</gene>
<reference evidence="3" key="1">
    <citation type="journal article" date="2019" name="Int. J. Syst. Evol. Microbiol.">
        <title>The Global Catalogue of Microorganisms (GCM) 10K type strain sequencing project: providing services to taxonomists for standard genome sequencing and annotation.</title>
        <authorList>
            <consortium name="The Broad Institute Genomics Platform"/>
            <consortium name="The Broad Institute Genome Sequencing Center for Infectious Disease"/>
            <person name="Wu L."/>
            <person name="Ma J."/>
        </authorList>
    </citation>
    <scope>NUCLEOTIDE SEQUENCE [LARGE SCALE GENOMIC DNA]</scope>
    <source>
        <strain evidence="3">KCTC 23707</strain>
    </source>
</reference>
<protein>
    <submittedName>
        <fullName evidence="2">PopZ family protein</fullName>
    </submittedName>
</protein>
<feature type="compositionally biased region" description="Low complexity" evidence="1">
    <location>
        <begin position="51"/>
        <end position="62"/>
    </location>
</feature>
<evidence type="ECO:0000256" key="1">
    <source>
        <dbReference type="SAM" id="MobiDB-lite"/>
    </source>
</evidence>
<name>A0ABW5DI42_9HYPH</name>
<evidence type="ECO:0000313" key="3">
    <source>
        <dbReference type="Proteomes" id="UP001597373"/>
    </source>
</evidence>
<evidence type="ECO:0000313" key="2">
    <source>
        <dbReference type="EMBL" id="MFD2260079.1"/>
    </source>
</evidence>
<feature type="region of interest" description="Disordered" evidence="1">
    <location>
        <begin position="21"/>
        <end position="162"/>
    </location>
</feature>
<proteinExistence type="predicted"/>
<comment type="caution">
    <text evidence="2">The sequence shown here is derived from an EMBL/GenBank/DDBJ whole genome shotgun (WGS) entry which is preliminary data.</text>
</comment>
<keyword evidence="3" id="KW-1185">Reference proteome</keyword>
<accession>A0ABW5DI42</accession>
<dbReference type="RefSeq" id="WP_165278833.1">
    <property type="nucleotide sequence ID" value="NZ_BAABGS010000075.1"/>
</dbReference>
<dbReference type="Proteomes" id="UP001597373">
    <property type="component" value="Unassembled WGS sequence"/>
</dbReference>
<feature type="compositionally biased region" description="Basic and acidic residues" evidence="1">
    <location>
        <begin position="22"/>
        <end position="36"/>
    </location>
</feature>
<dbReference type="Pfam" id="PF10691">
    <property type="entry name" value="DUF2497"/>
    <property type="match status" value="1"/>
</dbReference>
<organism evidence="2 3">
    <name type="scientific">Chelativorans composti</name>
    <dbReference type="NCBI Taxonomy" id="768533"/>
    <lineage>
        <taxon>Bacteria</taxon>
        <taxon>Pseudomonadati</taxon>
        <taxon>Pseudomonadota</taxon>
        <taxon>Alphaproteobacteria</taxon>
        <taxon>Hyphomicrobiales</taxon>
        <taxon>Phyllobacteriaceae</taxon>
        <taxon>Chelativorans</taxon>
    </lineage>
</organism>
<feature type="compositionally biased region" description="Low complexity" evidence="1">
    <location>
        <begin position="145"/>
        <end position="159"/>
    </location>
</feature>
<sequence length="227" mass="24542">MAQPSSVQREPSMEEILASIRRIIEDNETSRKDEKPVQTQEPLRAADAEVDVPATPAPAVAESQPQPASRPSEFSRPLPQAVKTAQLANDIVSLRPAPKPVTGDAEAGSDRAAFNGADGVSRAADIAAAEEAETRVREETMVQVSESVPPASAASGPAPILSEQSERKVAMAFSELSEAYQAVRRKSLADAVEDMLRPMLRDWLDENLPQLVERLVREEIERIARGG</sequence>
<dbReference type="InterPro" id="IPR019632">
    <property type="entry name" value="DUF2497"/>
</dbReference>